<proteinExistence type="predicted"/>
<feature type="region of interest" description="Disordered" evidence="1">
    <location>
        <begin position="147"/>
        <end position="168"/>
    </location>
</feature>
<dbReference type="EMBL" id="VEPZ02001086">
    <property type="protein sequence ID" value="KAE8695339.1"/>
    <property type="molecule type" value="Genomic_DNA"/>
</dbReference>
<name>A0A6A2ZVQ6_HIBSY</name>
<dbReference type="AlphaFoldDB" id="A0A6A2ZVQ6"/>
<evidence type="ECO:0000256" key="1">
    <source>
        <dbReference type="SAM" id="MobiDB-lite"/>
    </source>
</evidence>
<reference evidence="2" key="1">
    <citation type="submission" date="2019-09" db="EMBL/GenBank/DDBJ databases">
        <title>Draft genome information of white flower Hibiscus syriacus.</title>
        <authorList>
            <person name="Kim Y.-M."/>
        </authorList>
    </citation>
    <scope>NUCLEOTIDE SEQUENCE [LARGE SCALE GENOMIC DNA]</scope>
    <source>
        <strain evidence="2">YM2019G1</strain>
    </source>
</reference>
<dbReference type="Proteomes" id="UP000436088">
    <property type="component" value="Unassembled WGS sequence"/>
</dbReference>
<organism evidence="2 3">
    <name type="scientific">Hibiscus syriacus</name>
    <name type="common">Rose of Sharon</name>
    <dbReference type="NCBI Taxonomy" id="106335"/>
    <lineage>
        <taxon>Eukaryota</taxon>
        <taxon>Viridiplantae</taxon>
        <taxon>Streptophyta</taxon>
        <taxon>Embryophyta</taxon>
        <taxon>Tracheophyta</taxon>
        <taxon>Spermatophyta</taxon>
        <taxon>Magnoliopsida</taxon>
        <taxon>eudicotyledons</taxon>
        <taxon>Gunneridae</taxon>
        <taxon>Pentapetalae</taxon>
        <taxon>rosids</taxon>
        <taxon>malvids</taxon>
        <taxon>Malvales</taxon>
        <taxon>Malvaceae</taxon>
        <taxon>Malvoideae</taxon>
        <taxon>Hibiscus</taxon>
    </lineage>
</organism>
<sequence length="181" mass="19440">MSRDRVRLDWLVTVLEATPAREGKKLLRAAQMEDQEQGLQYVTLLDETGNVIVLGNVVVLRSEQEKRTDGVREEESSHRFESRIDSPTRTAVGAGVPCGSKQSFKKRSATAISLPSELPATAAIAPAMATNTLPVHFSSGHQQNLLSKGSISAGSPQNKTSSSGLTISISKDGSLMTGEYK</sequence>
<protein>
    <submittedName>
        <fullName evidence="2">Uncharacterized protein</fullName>
    </submittedName>
</protein>
<comment type="caution">
    <text evidence="2">The sequence shown here is derived from an EMBL/GenBank/DDBJ whole genome shotgun (WGS) entry which is preliminary data.</text>
</comment>
<gene>
    <name evidence="2" type="ORF">F3Y22_tig00110718pilonHSYRG00039</name>
</gene>
<evidence type="ECO:0000313" key="3">
    <source>
        <dbReference type="Proteomes" id="UP000436088"/>
    </source>
</evidence>
<keyword evidence="3" id="KW-1185">Reference proteome</keyword>
<evidence type="ECO:0000313" key="2">
    <source>
        <dbReference type="EMBL" id="KAE8695339.1"/>
    </source>
</evidence>
<accession>A0A6A2ZVQ6</accession>